<reference evidence="3 4" key="1">
    <citation type="submission" date="2018-10" db="EMBL/GenBank/DDBJ databases">
        <title>The genome of Streptomyces dangxiongensis Z022.</title>
        <authorList>
            <person name="Zhang B."/>
        </authorList>
    </citation>
    <scope>NUCLEOTIDE SEQUENCE [LARGE SCALE GENOMIC DNA]</scope>
    <source>
        <strain evidence="3 4">Z022</strain>
    </source>
</reference>
<dbReference type="OrthoDB" id="9816564at2"/>
<evidence type="ECO:0008006" key="5">
    <source>
        <dbReference type="Google" id="ProtNLM"/>
    </source>
</evidence>
<dbReference type="Pfam" id="PF02585">
    <property type="entry name" value="PIG-L"/>
    <property type="match status" value="1"/>
</dbReference>
<dbReference type="EMBL" id="CP033073">
    <property type="protein sequence ID" value="AYN40333.1"/>
    <property type="molecule type" value="Genomic_DNA"/>
</dbReference>
<dbReference type="AlphaFoldDB" id="A0A3G2JDB5"/>
<dbReference type="SUPFAM" id="SSF102588">
    <property type="entry name" value="LmbE-like"/>
    <property type="match status" value="1"/>
</dbReference>
<evidence type="ECO:0000256" key="2">
    <source>
        <dbReference type="SAM" id="MobiDB-lite"/>
    </source>
</evidence>
<name>A0A3G2JDB5_9ACTN</name>
<dbReference type="InterPro" id="IPR003737">
    <property type="entry name" value="GlcNAc_PI_deacetylase-related"/>
</dbReference>
<accession>A0A3G2JDB5</accession>
<keyword evidence="1" id="KW-0862">Zinc</keyword>
<evidence type="ECO:0000256" key="1">
    <source>
        <dbReference type="ARBA" id="ARBA00022833"/>
    </source>
</evidence>
<dbReference type="Proteomes" id="UP000268329">
    <property type="component" value="Chromosome"/>
</dbReference>
<evidence type="ECO:0000313" key="3">
    <source>
        <dbReference type="EMBL" id="AYN40333.1"/>
    </source>
</evidence>
<gene>
    <name evidence="3" type="ORF">D9753_17065</name>
</gene>
<dbReference type="GO" id="GO:0016137">
    <property type="term" value="P:glycoside metabolic process"/>
    <property type="evidence" value="ECO:0007669"/>
    <property type="project" value="UniProtKB-ARBA"/>
</dbReference>
<organism evidence="3 4">
    <name type="scientific">Streptomyces dangxiongensis</name>
    <dbReference type="NCBI Taxonomy" id="1442032"/>
    <lineage>
        <taxon>Bacteria</taxon>
        <taxon>Bacillati</taxon>
        <taxon>Actinomycetota</taxon>
        <taxon>Actinomycetes</taxon>
        <taxon>Kitasatosporales</taxon>
        <taxon>Streptomycetaceae</taxon>
        <taxon>Streptomyces</taxon>
    </lineage>
</organism>
<sequence length="373" mass="40398">MIGRCFTLLGMPQRPATPPSRRSTKALAPSDRPTGLPHLVLDGASVRFLGEPVDTGLFPADGARLWRACDGTRPLSSFDAGDQELITRWYGAGLLVVAPAAPLRPAAPGLPPVIVSPHPDDAQLALGGLLHRSGGRVVDVFSHETWTRRPYYQERPELASRTLIEEERVACRVLDTSLTLLGHVDGEARAAWADGFLLQDDAAARVRAAEPELLDRVTADLARELAGEHLVLVPLAVGGHVDHVLAREAVRRLVTEGELAAERVAFYEDMPYSLFADPGTASARLSVEWDGPLAPVPVPLDERAVEAKQEALWPYRLQVLEATSRRIVRYGKNLAARLPEAEPAASVERLWAPAAALDAVRRLAQTVSGRAAR</sequence>
<proteinExistence type="predicted"/>
<feature type="region of interest" description="Disordered" evidence="2">
    <location>
        <begin position="13"/>
        <end position="34"/>
    </location>
</feature>
<keyword evidence="4" id="KW-1185">Reference proteome</keyword>
<protein>
    <recommendedName>
        <fullName evidence="5">PIG-L family deacetylase</fullName>
    </recommendedName>
</protein>
<evidence type="ECO:0000313" key="4">
    <source>
        <dbReference type="Proteomes" id="UP000268329"/>
    </source>
</evidence>
<dbReference type="InterPro" id="IPR024078">
    <property type="entry name" value="LmbE-like_dom_sf"/>
</dbReference>
<dbReference type="KEGG" id="sdd:D9753_17065"/>
<dbReference type="Gene3D" id="3.40.50.10320">
    <property type="entry name" value="LmbE-like"/>
    <property type="match status" value="1"/>
</dbReference>